<feature type="domain" description="FAD-dependent urate hydroxylase HpyO/Asp monooxygenase CreE-like FAD/NAD(P)-binding" evidence="1">
    <location>
        <begin position="14"/>
        <end position="158"/>
    </location>
</feature>
<dbReference type="InterPro" id="IPR036188">
    <property type="entry name" value="FAD/NAD-bd_sf"/>
</dbReference>
<dbReference type="EMBL" id="CP060711">
    <property type="protein sequence ID" value="QNN46923.1"/>
    <property type="molecule type" value="Genomic_DNA"/>
</dbReference>
<dbReference type="PANTHER" id="PTHR40254">
    <property type="entry name" value="BLR0577 PROTEIN"/>
    <property type="match status" value="1"/>
</dbReference>
<keyword evidence="3" id="KW-1185">Reference proteome</keyword>
<gene>
    <name evidence="2" type="ORF">H9L17_01770</name>
</gene>
<dbReference type="PANTHER" id="PTHR40254:SF1">
    <property type="entry name" value="BLR0577 PROTEIN"/>
    <property type="match status" value="1"/>
</dbReference>
<dbReference type="Proteomes" id="UP000515977">
    <property type="component" value="Chromosome"/>
</dbReference>
<dbReference type="AlphaFoldDB" id="A0A7G9QU98"/>
<dbReference type="KEGG" id="tbv:H9L17_01770"/>
<sequence length="464" mass="50005">MSHESGDLTEVDVAIVGGGAAGVLVATRLLAEPDSRLRVAIVEPADELARGAAYATAQPEHLLNVMAGGMSAFAEDPAHFVRFLSGSGDAAVSATAFAARRDYGRYLRETLRAQPRYPSLQWLRERVVDIERRGHGNVLTFSSGRTLAARAVVLAVGNAPRRIPASRLRGGVRLAEAWDYEAISAIPADADVCIVGSGLSMVDAVLGLAHRGHRGRIHVLSRHGLMPLAHAAPGAGEGTLGNLLSLGLRDRLRLIRAWTRAATAAGEPWQWVFDRLRPHGQALWRSLTHADQQRFLRHVVRYWDIHRHRIAPQVAATLDGLRAGGRLDAVAGRLLSVEARADGGAEVFYRPRHEDEVRTLRADWIVNATGVETLIDLQPDTLLGALRMRGRVLPGPQGIGIASEEPGRVLDARGLADPGLFVLGAMRIGTLWESIAIPELRGQAQAIAEHLRAALDDRPAASIA</sequence>
<dbReference type="PRINTS" id="PR00368">
    <property type="entry name" value="FADPNR"/>
</dbReference>
<evidence type="ECO:0000313" key="2">
    <source>
        <dbReference type="EMBL" id="QNN46923.1"/>
    </source>
</evidence>
<evidence type="ECO:0000259" key="1">
    <source>
        <dbReference type="Pfam" id="PF13454"/>
    </source>
</evidence>
<dbReference type="InterPro" id="IPR038732">
    <property type="entry name" value="HpyO/CreE_NAD-binding"/>
</dbReference>
<protein>
    <submittedName>
        <fullName evidence="2">FAD/NAD(P)-binding protein</fullName>
    </submittedName>
</protein>
<proteinExistence type="predicted"/>
<reference evidence="2 3" key="1">
    <citation type="submission" date="2020-08" db="EMBL/GenBank/DDBJ databases">
        <title>Genome sequence of Thermomonas brevis KACC 16975T.</title>
        <authorList>
            <person name="Hyun D.-W."/>
            <person name="Bae J.-W."/>
        </authorList>
    </citation>
    <scope>NUCLEOTIDE SEQUENCE [LARGE SCALE GENOMIC DNA]</scope>
    <source>
        <strain evidence="2 3">KACC 16975</strain>
    </source>
</reference>
<dbReference type="Pfam" id="PF13454">
    <property type="entry name" value="NAD_binding_9"/>
    <property type="match status" value="1"/>
</dbReference>
<dbReference type="SUPFAM" id="SSF51905">
    <property type="entry name" value="FAD/NAD(P)-binding domain"/>
    <property type="match status" value="2"/>
</dbReference>
<name>A0A7G9QU98_9GAMM</name>
<evidence type="ECO:0000313" key="3">
    <source>
        <dbReference type="Proteomes" id="UP000515977"/>
    </source>
</evidence>
<dbReference type="Gene3D" id="3.50.50.60">
    <property type="entry name" value="FAD/NAD(P)-binding domain"/>
    <property type="match status" value="1"/>
</dbReference>
<dbReference type="InterPro" id="IPR052189">
    <property type="entry name" value="L-asp_N-monooxygenase_NS-form"/>
</dbReference>
<organism evidence="2 3">
    <name type="scientific">Thermomonas brevis</name>
    <dbReference type="NCBI Taxonomy" id="215691"/>
    <lineage>
        <taxon>Bacteria</taxon>
        <taxon>Pseudomonadati</taxon>
        <taxon>Pseudomonadota</taxon>
        <taxon>Gammaproteobacteria</taxon>
        <taxon>Lysobacterales</taxon>
        <taxon>Lysobacteraceae</taxon>
        <taxon>Thermomonas</taxon>
    </lineage>
</organism>
<dbReference type="RefSeq" id="WP_187570671.1">
    <property type="nucleotide sequence ID" value="NZ_CP060711.1"/>
</dbReference>
<accession>A0A7G9QU98</accession>